<reference evidence="3" key="1">
    <citation type="submission" date="2020-02" db="EMBL/GenBank/DDBJ databases">
        <authorList>
            <person name="Meier V. D."/>
        </authorList>
    </citation>
    <scope>NUCLEOTIDE SEQUENCE</scope>
    <source>
        <strain evidence="3">AVDCRST_MAG26</strain>
    </source>
</reference>
<accession>A0A6J4JLC5</accession>
<feature type="domain" description="Glycosyl transferase family 1" evidence="1">
    <location>
        <begin position="240"/>
        <end position="398"/>
    </location>
</feature>
<protein>
    <submittedName>
        <fullName evidence="3">Glycosyltransferase, family 4</fullName>
    </submittedName>
</protein>
<dbReference type="EMBL" id="CADCTK010000798">
    <property type="protein sequence ID" value="CAA9281575.1"/>
    <property type="molecule type" value="Genomic_DNA"/>
</dbReference>
<keyword evidence="3" id="KW-0808">Transferase</keyword>
<dbReference type="InterPro" id="IPR050194">
    <property type="entry name" value="Glycosyltransferase_grp1"/>
</dbReference>
<dbReference type="SUPFAM" id="SSF53756">
    <property type="entry name" value="UDP-Glycosyltransferase/glycogen phosphorylase"/>
    <property type="match status" value="1"/>
</dbReference>
<dbReference type="GO" id="GO:0016758">
    <property type="term" value="F:hexosyltransferase activity"/>
    <property type="evidence" value="ECO:0007669"/>
    <property type="project" value="TreeGrafter"/>
</dbReference>
<organism evidence="3">
    <name type="scientific">uncultured Chloroflexia bacterium</name>
    <dbReference type="NCBI Taxonomy" id="1672391"/>
    <lineage>
        <taxon>Bacteria</taxon>
        <taxon>Bacillati</taxon>
        <taxon>Chloroflexota</taxon>
        <taxon>Chloroflexia</taxon>
        <taxon>environmental samples</taxon>
    </lineage>
</organism>
<dbReference type="Pfam" id="PF00534">
    <property type="entry name" value="Glycos_transf_1"/>
    <property type="match status" value="1"/>
</dbReference>
<dbReference type="Gene3D" id="3.40.50.2000">
    <property type="entry name" value="Glycogen Phosphorylase B"/>
    <property type="match status" value="2"/>
</dbReference>
<dbReference type="AlphaFoldDB" id="A0A6J4JLC5"/>
<dbReference type="CDD" id="cd03801">
    <property type="entry name" value="GT4_PimA-like"/>
    <property type="match status" value="1"/>
</dbReference>
<dbReference type="InterPro" id="IPR028098">
    <property type="entry name" value="Glyco_trans_4-like_N"/>
</dbReference>
<dbReference type="PANTHER" id="PTHR45947">
    <property type="entry name" value="SULFOQUINOVOSYL TRANSFERASE SQD2"/>
    <property type="match status" value="1"/>
</dbReference>
<dbReference type="PANTHER" id="PTHR45947:SF3">
    <property type="entry name" value="SULFOQUINOVOSYL TRANSFERASE SQD2"/>
    <property type="match status" value="1"/>
</dbReference>
<dbReference type="InterPro" id="IPR001296">
    <property type="entry name" value="Glyco_trans_1"/>
</dbReference>
<dbReference type="Pfam" id="PF13579">
    <property type="entry name" value="Glyco_trans_4_4"/>
    <property type="match status" value="1"/>
</dbReference>
<proteinExistence type="predicted"/>
<sequence length="438" mass="49430">MARMRFLHVIQRYYPYVGGSELYFQELGERLAAEGHHVTVLTTDAWDLDHFWAPGRRRVEEAFAVHNGVRIMRYPVQRVPGPPIVYPVLRRLLVELGKVPGTVPVVRRLSQLTPRVPELRRYLATTSDHYDLVNTTNITLDFTIVPSLAFAQRRRIPHVCTPFIHLGEPGNRYILRYYSQPHQIDLLRKSAAVLTQTSRETAFLLQQRIPLDHLHEIGGWIRPEALEGGDGGRFRARHNISAPIVLSIGATAYDKGTMHVVEAVQRLWRQGLDVHLVLIASNVLAQFERYWEELEPSTRARITLIKAAPHSEKLDALAAANVFALPSRTDSFGIVFLEAWYYGLPTIGANAGGIPDVIQHGRDGYLVRFGDTQQLAVYIEQLLHDPARAGAMGKRGRAKVMAEMTFEKKFQRLLGVYQAVTATSGRSPAGRDARPPHR</sequence>
<evidence type="ECO:0000259" key="1">
    <source>
        <dbReference type="Pfam" id="PF00534"/>
    </source>
</evidence>
<evidence type="ECO:0000259" key="2">
    <source>
        <dbReference type="Pfam" id="PF13579"/>
    </source>
</evidence>
<feature type="domain" description="Glycosyltransferase subfamily 4-like N-terminal" evidence="2">
    <location>
        <begin position="18"/>
        <end position="216"/>
    </location>
</feature>
<gene>
    <name evidence="3" type="ORF">AVDCRST_MAG26-3414</name>
</gene>
<evidence type="ECO:0000313" key="3">
    <source>
        <dbReference type="EMBL" id="CAA9281575.1"/>
    </source>
</evidence>
<name>A0A6J4JLC5_9CHLR</name>